<dbReference type="InterPro" id="IPR002182">
    <property type="entry name" value="NB-ARC"/>
</dbReference>
<dbReference type="SUPFAM" id="SSF52540">
    <property type="entry name" value="P-loop containing nucleoside triphosphate hydrolases"/>
    <property type="match status" value="1"/>
</dbReference>
<reference evidence="9" key="1">
    <citation type="journal article" date="2005" name="Nature">
        <title>The map-based sequence of the rice genome.</title>
        <authorList>
            <consortium name="International rice genome sequencing project (IRGSP)"/>
            <person name="Matsumoto T."/>
            <person name="Wu J."/>
            <person name="Kanamori H."/>
            <person name="Katayose Y."/>
            <person name="Fujisawa M."/>
            <person name="Namiki N."/>
            <person name="Mizuno H."/>
            <person name="Yamamoto K."/>
            <person name="Antonio B.A."/>
            <person name="Baba T."/>
            <person name="Sakata K."/>
            <person name="Nagamura Y."/>
            <person name="Aoki H."/>
            <person name="Arikawa K."/>
            <person name="Arita K."/>
            <person name="Bito T."/>
            <person name="Chiden Y."/>
            <person name="Fujitsuka N."/>
            <person name="Fukunaka R."/>
            <person name="Hamada M."/>
            <person name="Harada C."/>
            <person name="Hayashi A."/>
            <person name="Hijishita S."/>
            <person name="Honda M."/>
            <person name="Hosokawa S."/>
            <person name="Ichikawa Y."/>
            <person name="Idonuma A."/>
            <person name="Iijima M."/>
            <person name="Ikeda M."/>
            <person name="Ikeno M."/>
            <person name="Ito K."/>
            <person name="Ito S."/>
            <person name="Ito T."/>
            <person name="Ito Y."/>
            <person name="Ito Y."/>
            <person name="Iwabuchi A."/>
            <person name="Kamiya K."/>
            <person name="Karasawa W."/>
            <person name="Kurita K."/>
            <person name="Katagiri S."/>
            <person name="Kikuta A."/>
            <person name="Kobayashi H."/>
            <person name="Kobayashi N."/>
            <person name="Machita K."/>
            <person name="Maehara T."/>
            <person name="Masukawa M."/>
            <person name="Mizubayashi T."/>
            <person name="Mukai Y."/>
            <person name="Nagasaki H."/>
            <person name="Nagata Y."/>
            <person name="Naito S."/>
            <person name="Nakashima M."/>
            <person name="Nakama Y."/>
            <person name="Nakamichi Y."/>
            <person name="Nakamura M."/>
            <person name="Meguro A."/>
            <person name="Negishi M."/>
            <person name="Ohta I."/>
            <person name="Ohta T."/>
            <person name="Okamoto M."/>
            <person name="Ono N."/>
            <person name="Saji S."/>
            <person name="Sakaguchi M."/>
            <person name="Sakai K."/>
            <person name="Shibata M."/>
            <person name="Shimokawa T."/>
            <person name="Song J."/>
            <person name="Takazaki Y."/>
            <person name="Terasawa K."/>
            <person name="Tsugane M."/>
            <person name="Tsuji K."/>
            <person name="Ueda S."/>
            <person name="Waki K."/>
            <person name="Yamagata H."/>
            <person name="Yamamoto M."/>
            <person name="Yamamoto S."/>
            <person name="Yamane H."/>
            <person name="Yoshiki S."/>
            <person name="Yoshihara R."/>
            <person name="Yukawa K."/>
            <person name="Zhong H."/>
            <person name="Yano M."/>
            <person name="Yuan Q."/>
            <person name="Ouyang S."/>
            <person name="Liu J."/>
            <person name="Jones K.M."/>
            <person name="Gansberger K."/>
            <person name="Moffat K."/>
            <person name="Hill J."/>
            <person name="Bera J."/>
            <person name="Fadrosh D."/>
            <person name="Jin S."/>
            <person name="Johri S."/>
            <person name="Kim M."/>
            <person name="Overton L."/>
            <person name="Reardon M."/>
            <person name="Tsitrin T."/>
            <person name="Vuong H."/>
            <person name="Weaver B."/>
            <person name="Ciecko A."/>
            <person name="Tallon L."/>
            <person name="Jackson J."/>
            <person name="Pai G."/>
            <person name="Aken S.V."/>
            <person name="Utterback T."/>
            <person name="Reidmuller S."/>
            <person name="Feldblyum T."/>
            <person name="Hsiao J."/>
            <person name="Zismann V."/>
            <person name="Iobst S."/>
            <person name="de Vazeille A.R."/>
            <person name="Buell C.R."/>
            <person name="Ying K."/>
            <person name="Li Y."/>
            <person name="Lu T."/>
            <person name="Huang Y."/>
            <person name="Zhao Q."/>
            <person name="Feng Q."/>
            <person name="Zhang L."/>
            <person name="Zhu J."/>
            <person name="Weng Q."/>
            <person name="Mu J."/>
            <person name="Lu Y."/>
            <person name="Fan D."/>
            <person name="Liu Y."/>
            <person name="Guan J."/>
            <person name="Zhang Y."/>
            <person name="Yu S."/>
            <person name="Liu X."/>
            <person name="Zhang Y."/>
            <person name="Hong G."/>
            <person name="Han B."/>
            <person name="Choisne N."/>
            <person name="Demange N."/>
            <person name="Orjeda G."/>
            <person name="Samain S."/>
            <person name="Cattolico L."/>
            <person name="Pelletier E."/>
            <person name="Couloux A."/>
            <person name="Segurens B."/>
            <person name="Wincker P."/>
            <person name="D'Hont A."/>
            <person name="Scarpelli C."/>
            <person name="Weissenbach J."/>
            <person name="Salanoubat M."/>
            <person name="Quetier F."/>
            <person name="Yu Y."/>
            <person name="Kim H.R."/>
            <person name="Rambo T."/>
            <person name="Currie J."/>
            <person name="Collura K."/>
            <person name="Luo M."/>
            <person name="Yang T."/>
            <person name="Ammiraju J.S.S."/>
            <person name="Engler F."/>
            <person name="Soderlund C."/>
            <person name="Wing R.A."/>
            <person name="Palmer L.E."/>
            <person name="de la Bastide M."/>
            <person name="Spiegel L."/>
            <person name="Nascimento L."/>
            <person name="Zutavern T."/>
            <person name="O'Shaughnessy A."/>
            <person name="Dike S."/>
            <person name="Dedhia N."/>
            <person name="Preston R."/>
            <person name="Balija V."/>
            <person name="McCombie W.R."/>
            <person name="Chow T."/>
            <person name="Chen H."/>
            <person name="Chung M."/>
            <person name="Chen C."/>
            <person name="Shaw J."/>
            <person name="Wu H."/>
            <person name="Hsiao K."/>
            <person name="Chao Y."/>
            <person name="Chu M."/>
            <person name="Cheng C."/>
            <person name="Hour A."/>
            <person name="Lee P."/>
            <person name="Lin S."/>
            <person name="Lin Y."/>
            <person name="Liou J."/>
            <person name="Liu S."/>
            <person name="Hsing Y."/>
            <person name="Raghuvanshi S."/>
            <person name="Mohanty A."/>
            <person name="Bharti A.K."/>
            <person name="Gaur A."/>
            <person name="Gupta V."/>
            <person name="Kumar D."/>
            <person name="Ravi V."/>
            <person name="Vij S."/>
            <person name="Kapur A."/>
            <person name="Khurana P."/>
            <person name="Khurana P."/>
            <person name="Khurana J.P."/>
            <person name="Tyagi A.K."/>
            <person name="Gaikwad K."/>
            <person name="Singh A."/>
            <person name="Dalal V."/>
            <person name="Srivastava S."/>
            <person name="Dixit A."/>
            <person name="Pal A.K."/>
            <person name="Ghazi I.A."/>
            <person name="Yadav M."/>
            <person name="Pandit A."/>
            <person name="Bhargava A."/>
            <person name="Sureshbabu K."/>
            <person name="Batra K."/>
            <person name="Sharma T.R."/>
            <person name="Mohapatra T."/>
            <person name="Singh N.K."/>
            <person name="Messing J."/>
            <person name="Nelson A.B."/>
            <person name="Fuks G."/>
            <person name="Kavchok S."/>
            <person name="Keizer G."/>
            <person name="Linton E."/>
            <person name="Llaca V."/>
            <person name="Song R."/>
            <person name="Tanyolac B."/>
            <person name="Young S."/>
            <person name="Ho-Il K."/>
            <person name="Hahn J.H."/>
            <person name="Sangsakoo G."/>
            <person name="Vanavichit A."/>
            <person name="de Mattos Luiz.A.T."/>
            <person name="Zimmer P.D."/>
            <person name="Malone G."/>
            <person name="Dellagostin O."/>
            <person name="de Oliveira A.C."/>
            <person name="Bevan M."/>
            <person name="Bancroft I."/>
            <person name="Minx P."/>
            <person name="Cordum H."/>
            <person name="Wilson R."/>
            <person name="Cheng Z."/>
            <person name="Jin W."/>
            <person name="Jiang J."/>
            <person name="Leong S.A."/>
            <person name="Iwama H."/>
            <person name="Gojobori T."/>
            <person name="Itoh T."/>
            <person name="Niimura Y."/>
            <person name="Fujii Y."/>
            <person name="Habara T."/>
            <person name="Sakai H."/>
            <person name="Sato Y."/>
            <person name="Wilson G."/>
            <person name="Kumar K."/>
            <person name="McCouch S."/>
            <person name="Juretic N."/>
            <person name="Hoen D."/>
            <person name="Wright S."/>
            <person name="Bruskiewich R."/>
            <person name="Bureau T."/>
            <person name="Miyao A."/>
            <person name="Hirochika H."/>
            <person name="Nishikawa T."/>
            <person name="Kadowaki K."/>
            <person name="Sugiura M."/>
            <person name="Burr B."/>
            <person name="Sasaki T."/>
        </authorList>
    </citation>
    <scope>NUCLEOTIDE SEQUENCE [LARGE SCALE GENOMIC DNA]</scope>
    <source>
        <strain evidence="9">cv. Nipponbare</strain>
    </source>
</reference>
<dbReference type="EMBL" id="AP014962">
    <property type="protein sequence ID" value="BAS97917.1"/>
    <property type="molecule type" value="Genomic_DNA"/>
</dbReference>
<dbReference type="SUPFAM" id="SSF52047">
    <property type="entry name" value="RNI-like"/>
    <property type="match status" value="1"/>
</dbReference>
<evidence type="ECO:0000256" key="5">
    <source>
        <dbReference type="ARBA" id="ARBA00022821"/>
    </source>
</evidence>
<organism evidence="8 9">
    <name type="scientific">Oryza sativa subsp. japonica</name>
    <name type="common">Rice</name>
    <dbReference type="NCBI Taxonomy" id="39947"/>
    <lineage>
        <taxon>Eukaryota</taxon>
        <taxon>Viridiplantae</taxon>
        <taxon>Streptophyta</taxon>
        <taxon>Embryophyta</taxon>
        <taxon>Tracheophyta</taxon>
        <taxon>Spermatophyta</taxon>
        <taxon>Magnoliopsida</taxon>
        <taxon>Liliopsida</taxon>
        <taxon>Poales</taxon>
        <taxon>Poaceae</taxon>
        <taxon>BOP clade</taxon>
        <taxon>Oryzoideae</taxon>
        <taxon>Oryzeae</taxon>
        <taxon>Oryzinae</taxon>
        <taxon>Oryza</taxon>
        <taxon>Oryza sativa</taxon>
    </lineage>
</organism>
<dbReference type="PaxDb" id="39947-A0A0P0WXD3"/>
<evidence type="ECO:0000259" key="6">
    <source>
        <dbReference type="Pfam" id="PF00931"/>
    </source>
</evidence>
<dbReference type="Pfam" id="PF00931">
    <property type="entry name" value="NB-ARC"/>
    <property type="match status" value="1"/>
</dbReference>
<keyword evidence="3" id="KW-0677">Repeat</keyword>
<proteinExistence type="inferred from homology"/>
<evidence type="ECO:0000256" key="4">
    <source>
        <dbReference type="ARBA" id="ARBA00022741"/>
    </source>
</evidence>
<sequence>MAEGVVGSLIVKLGNTLASEAVELAKSLLGLEGSALKRLFSEIRDVKGELESIRAFLQAAERFKDADETTSAFVKQIRRLAFGIEDAVDEFTYQLGEGGGRMPFKRMCKIGTWSRLAANLQDIKVSLKSAAERRIRYDLKGVVVRGVKSVVGSSSNSNWRSDSVHFKRDDDLVGVDKNRDLLMRWVQDEQQQRHRIVSVWGMGGIGKTALVANVYNAVKDDFDTCAWITVSQSYDADDLLRTTVQEFRKNDRKKDFPDDEGASSYRRLVETIRSYLENKRYVLVLDDVWSTNVWFDSKDAFGGANIIGRIILTSRNYDVALLAPETNIINLQPLVKSHAWDLFCKEAFWKNGNRDCPPELLQLAQNFVDKCHGLPIAIADSSQEVLNLEALRPPPLLQKLYLKGTLSQESLPHFMSLHVTELDRDTFLNLERLPHLVKLQLYDAYDGKNIYFHENSFPRLRELSIRGAPHLNEIEMKRGAVASLTDLKLLVCPNLKQLPYGIEHVRTLEELTLDRAAEELVGRVRQKTETVISHVHRVYVGFSRNGVLAAERIQ</sequence>
<gene>
    <name evidence="8" type="ordered locus">Os06g0499400</name>
    <name evidence="8" type="ORF">OSNPB_060499400</name>
</gene>
<dbReference type="InParanoid" id="A0A0P0WXD3"/>
<dbReference type="InterPro" id="IPR041118">
    <property type="entry name" value="Rx_N"/>
</dbReference>
<dbReference type="InterPro" id="IPR027417">
    <property type="entry name" value="P-loop_NTPase"/>
</dbReference>
<dbReference type="InterPro" id="IPR032675">
    <property type="entry name" value="LRR_dom_sf"/>
</dbReference>
<keyword evidence="9" id="KW-1185">Reference proteome</keyword>
<evidence type="ECO:0000256" key="3">
    <source>
        <dbReference type="ARBA" id="ARBA00022737"/>
    </source>
</evidence>
<dbReference type="PANTHER" id="PTHR19338">
    <property type="entry name" value="TRANSLOCASE OF INNER MITOCHONDRIAL MEMBRANE 13 HOMOLOG"/>
    <property type="match status" value="1"/>
</dbReference>
<evidence type="ECO:0000313" key="8">
    <source>
        <dbReference type="EMBL" id="BAS97917.1"/>
    </source>
</evidence>
<dbReference type="Gene3D" id="1.20.5.4130">
    <property type="match status" value="1"/>
</dbReference>
<dbReference type="PANTHER" id="PTHR19338:SF59">
    <property type="entry name" value="OS10G0162832 PROTEIN"/>
    <property type="match status" value="1"/>
</dbReference>
<evidence type="ECO:0000313" key="9">
    <source>
        <dbReference type="Proteomes" id="UP000059680"/>
    </source>
</evidence>
<keyword evidence="4" id="KW-0547">Nucleotide-binding</keyword>
<feature type="domain" description="NB-ARC" evidence="6">
    <location>
        <begin position="189"/>
        <end position="350"/>
    </location>
</feature>
<dbReference type="SMR" id="A0A0P0WXD3"/>
<dbReference type="GO" id="GO:0098542">
    <property type="term" value="P:defense response to other organism"/>
    <property type="evidence" value="ECO:0000318"/>
    <property type="project" value="GO_Central"/>
</dbReference>
<dbReference type="CDD" id="cd14798">
    <property type="entry name" value="RX-CC_like"/>
    <property type="match status" value="1"/>
</dbReference>
<comment type="similarity">
    <text evidence="1">Belongs to the disease resistance NB-LRR family.</text>
</comment>
<dbReference type="STRING" id="39947.A0A0P0WXD3"/>
<keyword evidence="2" id="KW-0433">Leucine-rich repeat</keyword>
<dbReference type="Pfam" id="PF18052">
    <property type="entry name" value="Rx_N"/>
    <property type="match status" value="1"/>
</dbReference>
<dbReference type="Gene3D" id="3.80.10.10">
    <property type="entry name" value="Ribonuclease Inhibitor"/>
    <property type="match status" value="1"/>
</dbReference>
<evidence type="ECO:0000256" key="1">
    <source>
        <dbReference type="ARBA" id="ARBA00008894"/>
    </source>
</evidence>
<protein>
    <submittedName>
        <fullName evidence="8">Os06g0499400 protein</fullName>
    </submittedName>
</protein>
<dbReference type="PRINTS" id="PR00364">
    <property type="entry name" value="DISEASERSIST"/>
</dbReference>
<accession>A0A0P0WXD3</accession>
<evidence type="ECO:0000256" key="2">
    <source>
        <dbReference type="ARBA" id="ARBA00022614"/>
    </source>
</evidence>
<name>A0A0P0WXD3_ORYSJ</name>
<dbReference type="GO" id="GO:0043531">
    <property type="term" value="F:ADP binding"/>
    <property type="evidence" value="ECO:0007669"/>
    <property type="project" value="InterPro"/>
</dbReference>
<keyword evidence="5" id="KW-0611">Plant defense</keyword>
<dbReference type="AlphaFoldDB" id="A0A0P0WXD3"/>
<dbReference type="Gene3D" id="3.40.50.300">
    <property type="entry name" value="P-loop containing nucleotide triphosphate hydrolases"/>
    <property type="match status" value="1"/>
</dbReference>
<evidence type="ECO:0000259" key="7">
    <source>
        <dbReference type="Pfam" id="PF18052"/>
    </source>
</evidence>
<reference evidence="8 9" key="3">
    <citation type="journal article" date="2013" name="Rice">
        <title>Improvement of the Oryza sativa Nipponbare reference genome using next generation sequence and optical map data.</title>
        <authorList>
            <person name="Kawahara Y."/>
            <person name="de la Bastide M."/>
            <person name="Hamilton J.P."/>
            <person name="Kanamori H."/>
            <person name="McCombie W.R."/>
            <person name="Ouyang S."/>
            <person name="Schwartz D.C."/>
            <person name="Tanaka T."/>
            <person name="Wu J."/>
            <person name="Zhou S."/>
            <person name="Childs K.L."/>
            <person name="Davidson R.M."/>
            <person name="Lin H."/>
            <person name="Quesada-Ocampo L."/>
            <person name="Vaillancourt B."/>
            <person name="Sakai H."/>
            <person name="Lee S.S."/>
            <person name="Kim J."/>
            <person name="Numa H."/>
            <person name="Itoh T."/>
            <person name="Buell C.R."/>
            <person name="Matsumoto T."/>
        </authorList>
    </citation>
    <scope>NUCLEOTIDE SEQUENCE [LARGE SCALE GENOMIC DNA]</scope>
    <source>
        <strain evidence="9">cv. Nipponbare</strain>
    </source>
</reference>
<dbReference type="InterPro" id="IPR038005">
    <property type="entry name" value="RX-like_CC"/>
</dbReference>
<dbReference type="Proteomes" id="UP000059680">
    <property type="component" value="Chromosome 6"/>
</dbReference>
<feature type="domain" description="Disease resistance N-terminal" evidence="7">
    <location>
        <begin position="5"/>
        <end position="98"/>
    </location>
</feature>
<reference evidence="8 9" key="2">
    <citation type="journal article" date="2013" name="Plant Cell Physiol.">
        <title>Rice Annotation Project Database (RAP-DB): an integrative and interactive database for rice genomics.</title>
        <authorList>
            <person name="Sakai H."/>
            <person name="Lee S.S."/>
            <person name="Tanaka T."/>
            <person name="Numa H."/>
            <person name="Kim J."/>
            <person name="Kawahara Y."/>
            <person name="Wakimoto H."/>
            <person name="Yang C.C."/>
            <person name="Iwamoto M."/>
            <person name="Abe T."/>
            <person name="Yamada Y."/>
            <person name="Muto A."/>
            <person name="Inokuchi H."/>
            <person name="Ikemura T."/>
            <person name="Matsumoto T."/>
            <person name="Sasaki T."/>
            <person name="Itoh T."/>
        </authorList>
    </citation>
    <scope>NUCLEOTIDE SEQUENCE [LARGE SCALE GENOMIC DNA]</scope>
    <source>
        <strain evidence="9">cv. Nipponbare</strain>
    </source>
</reference>